<evidence type="ECO:0000313" key="2">
    <source>
        <dbReference type="EMBL" id="APZ07673.1"/>
    </source>
</evidence>
<sequence>MMDDNQTLCAKLRERERQLHCLETRNQLSVIDELLHEQFFEIGRSGRRYDRAQVVDALINDTPEDEIHAEDFAVTVLSEGCALLTYRSFTFDAQGAMAKPTLRASIWIKTGEEWQMQFHQGTPEAC</sequence>
<keyword evidence="3" id="KW-1185">Reference proteome</keyword>
<dbReference type="Pfam" id="PF14534">
    <property type="entry name" value="DUF4440"/>
    <property type="match status" value="1"/>
</dbReference>
<reference evidence="2 3" key="1">
    <citation type="submission" date="2017-01" db="EMBL/GenBank/DDBJ databases">
        <authorList>
            <person name="Cao J.-M."/>
        </authorList>
    </citation>
    <scope>NUCLEOTIDE SEQUENCE [LARGE SCALE GENOMIC DNA]</scope>
    <source>
        <strain evidence="2 3">888-76</strain>
    </source>
</reference>
<dbReference type="Gene3D" id="3.10.450.50">
    <property type="match status" value="1"/>
</dbReference>
<dbReference type="KEGG" id="kco:BWI95_16265"/>
<dbReference type="AlphaFoldDB" id="A0A830ZAX9"/>
<dbReference type="Proteomes" id="UP000187148">
    <property type="component" value="Chromosome"/>
</dbReference>
<dbReference type="EMBL" id="CP019445">
    <property type="protein sequence ID" value="APZ07673.1"/>
    <property type="molecule type" value="Genomic_DNA"/>
</dbReference>
<feature type="domain" description="DUF4440" evidence="1">
    <location>
        <begin position="12"/>
        <end position="116"/>
    </location>
</feature>
<accession>A0A830ZAX9</accession>
<evidence type="ECO:0000313" key="3">
    <source>
        <dbReference type="Proteomes" id="UP000187148"/>
    </source>
</evidence>
<dbReference type="InterPro" id="IPR032710">
    <property type="entry name" value="NTF2-like_dom_sf"/>
</dbReference>
<proteinExistence type="predicted"/>
<dbReference type="SUPFAM" id="SSF54427">
    <property type="entry name" value="NTF2-like"/>
    <property type="match status" value="1"/>
</dbReference>
<gene>
    <name evidence="2" type="ORF">BWI95_16265</name>
</gene>
<organism evidence="2 3">
    <name type="scientific">Kosakonia cowanii JCM 10956 = DSM 18146</name>
    <dbReference type="NCBI Taxonomy" id="1300165"/>
    <lineage>
        <taxon>Bacteria</taxon>
        <taxon>Pseudomonadati</taxon>
        <taxon>Pseudomonadota</taxon>
        <taxon>Gammaproteobacteria</taxon>
        <taxon>Enterobacterales</taxon>
        <taxon>Enterobacteriaceae</taxon>
        <taxon>Kosakonia</taxon>
    </lineage>
</organism>
<dbReference type="InterPro" id="IPR027843">
    <property type="entry name" value="DUF4440"/>
</dbReference>
<name>A0A830ZAX9_9ENTR</name>
<evidence type="ECO:0000259" key="1">
    <source>
        <dbReference type="Pfam" id="PF14534"/>
    </source>
</evidence>
<protein>
    <recommendedName>
        <fullName evidence="1">DUF4440 domain-containing protein</fullName>
    </recommendedName>
</protein>